<organism evidence="1 2">
    <name type="scientific">Hymenobacter lutimineralis</name>
    <dbReference type="NCBI Taxonomy" id="2606448"/>
    <lineage>
        <taxon>Bacteria</taxon>
        <taxon>Pseudomonadati</taxon>
        <taxon>Bacteroidota</taxon>
        <taxon>Cytophagia</taxon>
        <taxon>Cytophagales</taxon>
        <taxon>Hymenobacteraceae</taxon>
        <taxon>Hymenobacter</taxon>
    </lineage>
</organism>
<dbReference type="EMBL" id="VTHL01000034">
    <property type="protein sequence ID" value="TYZ05896.1"/>
    <property type="molecule type" value="Genomic_DNA"/>
</dbReference>
<comment type="caution">
    <text evidence="1">The sequence shown here is derived from an EMBL/GenBank/DDBJ whole genome shotgun (WGS) entry which is preliminary data.</text>
</comment>
<accession>A0A5D6UQN1</accession>
<dbReference type="AlphaFoldDB" id="A0A5D6UQN1"/>
<evidence type="ECO:0000313" key="1">
    <source>
        <dbReference type="EMBL" id="TYZ05896.1"/>
    </source>
</evidence>
<gene>
    <name evidence="1" type="ORF">FY528_20315</name>
</gene>
<evidence type="ECO:0000313" key="2">
    <source>
        <dbReference type="Proteomes" id="UP000322791"/>
    </source>
</evidence>
<name>A0A5D6UQN1_9BACT</name>
<sequence>MPFDLQHYPIDEQLISWGLSLAEVEQLLASRQWLPTYGGWPNLRGACRSVLDLAAVECNLRAPARHKPVMQVSYELAPPPGYHGKYPVDAAYWVQPLTQLLGPPTKNTPLPDQNPVSSNVVHSVTWQWPTLRVSLSVFGGIRRTESGLAAAGLFLDWQDELTAARPFYEAAQAQAAALNAYAKGIEKLFLFELQQPQGGFYMPDYGSAEPHAARQDTEWRQSQRALYRERLCETPALVQNRLQSQQVALWAVPGQEAWAVSNYQDTIVLRPPHFPAVELLTLRPAKGYGTMLLSIGSLHLQDAYSSPALTHLAAALEQQVGVAVSRVVVSDC</sequence>
<keyword evidence="2" id="KW-1185">Reference proteome</keyword>
<dbReference type="Proteomes" id="UP000322791">
    <property type="component" value="Unassembled WGS sequence"/>
</dbReference>
<reference evidence="1 2" key="1">
    <citation type="submission" date="2019-08" db="EMBL/GenBank/DDBJ databases">
        <authorList>
            <person name="Seo M.-J."/>
        </authorList>
    </citation>
    <scope>NUCLEOTIDE SEQUENCE [LARGE SCALE GENOMIC DNA]</scope>
    <source>
        <strain evidence="1 2">KIGAM108</strain>
    </source>
</reference>
<proteinExistence type="predicted"/>
<protein>
    <submittedName>
        <fullName evidence="1">Uncharacterized protein</fullName>
    </submittedName>
</protein>
<dbReference type="RefSeq" id="WP_149072851.1">
    <property type="nucleotide sequence ID" value="NZ_VTHL01000034.1"/>
</dbReference>